<dbReference type="EMBL" id="JAASRM010000001">
    <property type="protein sequence ID" value="NIK89022.1"/>
    <property type="molecule type" value="Genomic_DNA"/>
</dbReference>
<organism evidence="2 3">
    <name type="scientific">Rhizomicrobium palustre</name>
    <dbReference type="NCBI Taxonomy" id="189966"/>
    <lineage>
        <taxon>Bacteria</taxon>
        <taxon>Pseudomonadati</taxon>
        <taxon>Pseudomonadota</taxon>
        <taxon>Alphaproteobacteria</taxon>
        <taxon>Micropepsales</taxon>
        <taxon>Micropepsaceae</taxon>
        <taxon>Rhizomicrobium</taxon>
    </lineage>
</organism>
<dbReference type="Proteomes" id="UP000570514">
    <property type="component" value="Unassembled WGS sequence"/>
</dbReference>
<dbReference type="AlphaFoldDB" id="A0A846N1B6"/>
<proteinExistence type="predicted"/>
<dbReference type="RefSeq" id="WP_167083144.1">
    <property type="nucleotide sequence ID" value="NZ_BAAADC010000001.1"/>
</dbReference>
<sequence length="51" mass="5492">MKNAPKKTKKTVPVSAAPKGAEKKPVVKAEPLPVDPLRNLLRGTYVHKVCG</sequence>
<evidence type="ECO:0000313" key="2">
    <source>
        <dbReference type="EMBL" id="NIK89022.1"/>
    </source>
</evidence>
<reference evidence="2 3" key="1">
    <citation type="submission" date="2020-03" db="EMBL/GenBank/DDBJ databases">
        <title>Genomic Encyclopedia of Type Strains, Phase IV (KMG-IV): sequencing the most valuable type-strain genomes for metagenomic binning, comparative biology and taxonomic classification.</title>
        <authorList>
            <person name="Goeker M."/>
        </authorList>
    </citation>
    <scope>NUCLEOTIDE SEQUENCE [LARGE SCALE GENOMIC DNA]</scope>
    <source>
        <strain evidence="2 3">DSM 19867</strain>
    </source>
</reference>
<name>A0A846N1B6_9PROT</name>
<gene>
    <name evidence="2" type="ORF">FHS83_002340</name>
</gene>
<evidence type="ECO:0000313" key="3">
    <source>
        <dbReference type="Proteomes" id="UP000570514"/>
    </source>
</evidence>
<evidence type="ECO:0000256" key="1">
    <source>
        <dbReference type="SAM" id="MobiDB-lite"/>
    </source>
</evidence>
<feature type="compositionally biased region" description="Basic residues" evidence="1">
    <location>
        <begin position="1"/>
        <end position="10"/>
    </location>
</feature>
<comment type="caution">
    <text evidence="2">The sequence shown here is derived from an EMBL/GenBank/DDBJ whole genome shotgun (WGS) entry which is preliminary data.</text>
</comment>
<accession>A0A846N1B6</accession>
<keyword evidence="3" id="KW-1185">Reference proteome</keyword>
<protein>
    <submittedName>
        <fullName evidence="2">Uncharacterized protein</fullName>
    </submittedName>
</protein>
<feature type="region of interest" description="Disordered" evidence="1">
    <location>
        <begin position="1"/>
        <end position="27"/>
    </location>
</feature>